<feature type="transmembrane region" description="Helical" evidence="1">
    <location>
        <begin position="109"/>
        <end position="126"/>
    </location>
</feature>
<sequence>MEPVVLIQKLENLYLVFGYPLVFLGSLLEVTPIAWVFPTGVFVILGGFYSYGSKILPLIGILIAGWTGEWLAFLATYFLGYKKTGLIKKLNQEENAIKAQHLFAKHGPLIMSTSMMAGFTRFWIAYIAGQQKYSFRKFLYYSGGASLTWTALMVAVGYIAGAERHNLEVTLSRFGYLGWILLLLAIGVIIITVKKEFGGKSENSRN</sequence>
<dbReference type="InterPro" id="IPR051311">
    <property type="entry name" value="DedA_domain"/>
</dbReference>
<dbReference type="EMBL" id="MGHL01000006">
    <property type="protein sequence ID" value="OGM70074.1"/>
    <property type="molecule type" value="Genomic_DNA"/>
</dbReference>
<organism evidence="3 4">
    <name type="scientific">Candidatus Woesebacteria bacterium RIFCSPLOWO2_01_FULL_44_14</name>
    <dbReference type="NCBI Taxonomy" id="1802525"/>
    <lineage>
        <taxon>Bacteria</taxon>
        <taxon>Candidatus Woeseibacteriota</taxon>
    </lineage>
</organism>
<feature type="transmembrane region" description="Helical" evidence="1">
    <location>
        <begin position="173"/>
        <end position="193"/>
    </location>
</feature>
<dbReference type="PANTHER" id="PTHR42709">
    <property type="entry name" value="ALKALINE PHOSPHATASE LIKE PROTEIN"/>
    <property type="match status" value="1"/>
</dbReference>
<reference evidence="3 4" key="1">
    <citation type="journal article" date="2016" name="Nat. Commun.">
        <title>Thousands of microbial genomes shed light on interconnected biogeochemical processes in an aquifer system.</title>
        <authorList>
            <person name="Anantharaman K."/>
            <person name="Brown C.T."/>
            <person name="Hug L.A."/>
            <person name="Sharon I."/>
            <person name="Castelle C.J."/>
            <person name="Probst A.J."/>
            <person name="Thomas B.C."/>
            <person name="Singh A."/>
            <person name="Wilkins M.J."/>
            <person name="Karaoz U."/>
            <person name="Brodie E.L."/>
            <person name="Williams K.H."/>
            <person name="Hubbard S.S."/>
            <person name="Banfield J.F."/>
        </authorList>
    </citation>
    <scope>NUCLEOTIDE SEQUENCE [LARGE SCALE GENOMIC DNA]</scope>
</reference>
<dbReference type="InterPro" id="IPR032816">
    <property type="entry name" value="VTT_dom"/>
</dbReference>
<accession>A0A1F8C142</accession>
<keyword evidence="1" id="KW-0812">Transmembrane</keyword>
<comment type="caution">
    <text evidence="3">The sequence shown here is derived from an EMBL/GenBank/DDBJ whole genome shotgun (WGS) entry which is preliminary data.</text>
</comment>
<keyword evidence="1" id="KW-0472">Membrane</keyword>
<dbReference type="PANTHER" id="PTHR42709:SF9">
    <property type="entry name" value="ALKALINE PHOSPHATASE LIKE PROTEIN"/>
    <property type="match status" value="1"/>
</dbReference>
<evidence type="ECO:0000313" key="4">
    <source>
        <dbReference type="Proteomes" id="UP000178429"/>
    </source>
</evidence>
<proteinExistence type="predicted"/>
<feature type="transmembrane region" description="Helical" evidence="1">
    <location>
        <begin position="138"/>
        <end position="161"/>
    </location>
</feature>
<feature type="transmembrane region" description="Helical" evidence="1">
    <location>
        <begin position="58"/>
        <end position="80"/>
    </location>
</feature>
<dbReference type="GO" id="GO:0005886">
    <property type="term" value="C:plasma membrane"/>
    <property type="evidence" value="ECO:0007669"/>
    <property type="project" value="TreeGrafter"/>
</dbReference>
<dbReference type="STRING" id="1802525.A2975_03290"/>
<dbReference type="Pfam" id="PF09335">
    <property type="entry name" value="VTT_dom"/>
    <property type="match status" value="1"/>
</dbReference>
<protein>
    <recommendedName>
        <fullName evidence="2">VTT domain-containing protein</fullName>
    </recommendedName>
</protein>
<feature type="transmembrane region" description="Helical" evidence="1">
    <location>
        <begin position="12"/>
        <end position="28"/>
    </location>
</feature>
<dbReference type="Proteomes" id="UP000178429">
    <property type="component" value="Unassembled WGS sequence"/>
</dbReference>
<evidence type="ECO:0000256" key="1">
    <source>
        <dbReference type="SAM" id="Phobius"/>
    </source>
</evidence>
<gene>
    <name evidence="3" type="ORF">A2975_03290</name>
</gene>
<dbReference type="AlphaFoldDB" id="A0A1F8C142"/>
<keyword evidence="1" id="KW-1133">Transmembrane helix</keyword>
<feature type="domain" description="VTT" evidence="2">
    <location>
        <begin position="37"/>
        <end position="158"/>
    </location>
</feature>
<name>A0A1F8C142_9BACT</name>
<evidence type="ECO:0000259" key="2">
    <source>
        <dbReference type="Pfam" id="PF09335"/>
    </source>
</evidence>
<evidence type="ECO:0000313" key="3">
    <source>
        <dbReference type="EMBL" id="OGM70074.1"/>
    </source>
</evidence>